<keyword evidence="4" id="KW-0472">Membrane</keyword>
<proteinExistence type="predicted"/>
<dbReference type="AlphaFoldDB" id="A0A061SHU2"/>
<dbReference type="PANTHER" id="PTHR10720">
    <property type="entry name" value="HEME OXYGENASE"/>
    <property type="match status" value="1"/>
</dbReference>
<dbReference type="GO" id="GO:0006788">
    <property type="term" value="P:heme oxidation"/>
    <property type="evidence" value="ECO:0007669"/>
    <property type="project" value="InterPro"/>
</dbReference>
<feature type="transmembrane region" description="Helical" evidence="4">
    <location>
        <begin position="248"/>
        <end position="267"/>
    </location>
</feature>
<keyword evidence="4" id="KW-0812">Transmembrane</keyword>
<evidence type="ECO:0000256" key="3">
    <source>
        <dbReference type="ARBA" id="ARBA00023004"/>
    </source>
</evidence>
<dbReference type="PANTHER" id="PTHR10720:SF0">
    <property type="entry name" value="HEME OXYGENASE"/>
    <property type="match status" value="1"/>
</dbReference>
<dbReference type="GO" id="GO:0046872">
    <property type="term" value="F:metal ion binding"/>
    <property type="evidence" value="ECO:0007669"/>
    <property type="project" value="UniProtKB-KW"/>
</dbReference>
<evidence type="ECO:0000313" key="5">
    <source>
        <dbReference type="EMBL" id="JAC84717.1"/>
    </source>
</evidence>
<dbReference type="Gene3D" id="1.20.910.10">
    <property type="entry name" value="Heme oxygenase-like"/>
    <property type="match status" value="1"/>
</dbReference>
<accession>A0A061SHU2</accession>
<feature type="transmembrane region" description="Helical" evidence="4">
    <location>
        <begin position="279"/>
        <end position="300"/>
    </location>
</feature>
<sequence length="309" mass="34571">MPRLNDKYEAGLVGDMKTATRRVHSISDALVNSKLVVALTSKELYGKALACFWPVFDAIERKLQFHLDVPEIRPFGNLLDCMRRSERMQEDLDYYLGPKWYERAYQSVSLQKYLQHLDRVESQDPALLLVYSFHMHMAICAGGSIIRRMVRKALELPPSVGTRTFEFDRDGSYLSSLKRDYKAAMNQLGETRGSQFAKTAVEESTTLFKLNNSVVNDFRITSYEVVRGMMIGFAQAVCNLCSFISMPYTAYAMIAAVAACVMAVAAVQGSSGGSDMFTIALLIMVGSTLGFAGVGAWFVWKHWQSLPQG</sequence>
<protein>
    <submittedName>
        <fullName evidence="5">Heme oxygenase</fullName>
    </submittedName>
</protein>
<dbReference type="InterPro" id="IPR016084">
    <property type="entry name" value="Haem_Oase-like_multi-hlx"/>
</dbReference>
<organism evidence="5">
    <name type="scientific">Tetraselmis sp. GSL018</name>
    <dbReference type="NCBI Taxonomy" id="582737"/>
    <lineage>
        <taxon>Eukaryota</taxon>
        <taxon>Viridiplantae</taxon>
        <taxon>Chlorophyta</taxon>
        <taxon>core chlorophytes</taxon>
        <taxon>Chlorodendrophyceae</taxon>
        <taxon>Chlorodendrales</taxon>
        <taxon>Chlorodendraceae</taxon>
        <taxon>Tetraselmis</taxon>
    </lineage>
</organism>
<evidence type="ECO:0000256" key="4">
    <source>
        <dbReference type="SAM" id="Phobius"/>
    </source>
</evidence>
<dbReference type="EMBL" id="GBEZ01000142">
    <property type="protein sequence ID" value="JAC84717.1"/>
    <property type="molecule type" value="Transcribed_RNA"/>
</dbReference>
<dbReference type="InterPro" id="IPR002051">
    <property type="entry name" value="Haem_Oase"/>
</dbReference>
<dbReference type="InterPro" id="IPR016053">
    <property type="entry name" value="Haem_Oase-like"/>
</dbReference>
<name>A0A061SHU2_9CHLO</name>
<reference evidence="5" key="1">
    <citation type="submission" date="2014-05" db="EMBL/GenBank/DDBJ databases">
        <title>The transcriptome of the halophilic microalga Tetraselmis sp. GSL018 isolated from the Great Salt Lake, Utah.</title>
        <authorList>
            <person name="Jinkerson R.E."/>
            <person name="D'Adamo S."/>
            <person name="Posewitz M.C."/>
        </authorList>
    </citation>
    <scope>NUCLEOTIDE SEQUENCE</scope>
    <source>
        <strain evidence="5">GSL018</strain>
    </source>
</reference>
<evidence type="ECO:0000256" key="2">
    <source>
        <dbReference type="ARBA" id="ARBA00022723"/>
    </source>
</evidence>
<dbReference type="SUPFAM" id="SSF48613">
    <property type="entry name" value="Heme oxygenase-like"/>
    <property type="match status" value="1"/>
</dbReference>
<gene>
    <name evidence="5" type="ORF">TSPGSL018_314</name>
</gene>
<keyword evidence="3" id="KW-0408">Iron</keyword>
<keyword evidence="4" id="KW-1133">Transmembrane helix</keyword>
<evidence type="ECO:0000256" key="1">
    <source>
        <dbReference type="ARBA" id="ARBA00022617"/>
    </source>
</evidence>
<dbReference type="CDD" id="cd19165">
    <property type="entry name" value="HemeO"/>
    <property type="match status" value="1"/>
</dbReference>
<dbReference type="GO" id="GO:0004392">
    <property type="term" value="F:heme oxygenase (decyclizing) activity"/>
    <property type="evidence" value="ECO:0007669"/>
    <property type="project" value="InterPro"/>
</dbReference>
<dbReference type="Pfam" id="PF01126">
    <property type="entry name" value="Heme_oxygenase"/>
    <property type="match status" value="1"/>
</dbReference>
<keyword evidence="2" id="KW-0479">Metal-binding</keyword>
<keyword evidence="1" id="KW-0349">Heme</keyword>